<dbReference type="STRING" id="307507.A0A2V0NK15"/>
<dbReference type="InParanoid" id="A0A2V0NK15"/>
<protein>
    <submittedName>
        <fullName evidence="2">Uncharacterized protein</fullName>
    </submittedName>
</protein>
<evidence type="ECO:0000313" key="3">
    <source>
        <dbReference type="Proteomes" id="UP000247498"/>
    </source>
</evidence>
<organism evidence="2 3">
    <name type="scientific">Raphidocelis subcapitata</name>
    <dbReference type="NCBI Taxonomy" id="307507"/>
    <lineage>
        <taxon>Eukaryota</taxon>
        <taxon>Viridiplantae</taxon>
        <taxon>Chlorophyta</taxon>
        <taxon>core chlorophytes</taxon>
        <taxon>Chlorophyceae</taxon>
        <taxon>CS clade</taxon>
        <taxon>Sphaeropleales</taxon>
        <taxon>Selenastraceae</taxon>
        <taxon>Raphidocelis</taxon>
    </lineage>
</organism>
<sequence length="594" mass="57689">MARSALKLLLVASFAILAVTANTELLSTIIDAKLDTAGAVSKVGAAAVETLSGAAAGAANAAAQDAATKAGLAAAAAARAEAAALRAAGAKAGEALRLANATAAVGAATAQAAYTSAAGVVTAASAAAQAEADAAVTFAGAVKTAATHKAEAAAAAALSAANATLATADAAKRAAAAAAADAAVVAGRIAHTKLDAALTVANATLAAADAAKRAAAAAAADAAVVAGRIAHAKVDAALTVANATLAAAQAAKKAASDAAAVASGLAVGAAQFGVGAAQLGSQAVYGGAYDVVDMMMLRPLVDAPKGFTPAGTGYCFPRWTSANVTVARIGCPPGHALSAVGCVRKTARATQTCFSGPECVAPFNATADAPVCLDDKVQEVIVGVLALHKAGLKAPYGVGRALALFSGESANASLALLRESFELHVGAAAAAVGVGSAFVGADGRALVDLGSRLMAFDWPALPDFNKLYESVNKAVRAVPEEVVDEVRAVAPACLRRCCKPDTAIDTAVARPSLTCPNGGRLEPVGLLCIGDGGAAGALPGYGKCPAGMKACLLSSWGRPLCAAQDRVLGVESCAALEVLALAHKLPKLACPGAA</sequence>
<proteinExistence type="predicted"/>
<feature type="signal peptide" evidence="1">
    <location>
        <begin position="1"/>
        <end position="21"/>
    </location>
</feature>
<dbReference type="OrthoDB" id="557605at2759"/>
<gene>
    <name evidence="2" type="ORF">Rsub_00020</name>
</gene>
<dbReference type="Proteomes" id="UP000247498">
    <property type="component" value="Unassembled WGS sequence"/>
</dbReference>
<evidence type="ECO:0000256" key="1">
    <source>
        <dbReference type="SAM" id="SignalP"/>
    </source>
</evidence>
<comment type="caution">
    <text evidence="2">The sequence shown here is derived from an EMBL/GenBank/DDBJ whole genome shotgun (WGS) entry which is preliminary data.</text>
</comment>
<name>A0A2V0NK15_9CHLO</name>
<feature type="chain" id="PRO_5015992745" evidence="1">
    <location>
        <begin position="22"/>
        <end position="594"/>
    </location>
</feature>
<keyword evidence="3" id="KW-1185">Reference proteome</keyword>
<dbReference type="AlphaFoldDB" id="A0A2V0NK15"/>
<keyword evidence="1" id="KW-0732">Signal</keyword>
<reference evidence="2 3" key="1">
    <citation type="journal article" date="2018" name="Sci. Rep.">
        <title>Raphidocelis subcapitata (=Pseudokirchneriella subcapitata) provides an insight into genome evolution and environmental adaptations in the Sphaeropleales.</title>
        <authorList>
            <person name="Suzuki S."/>
            <person name="Yamaguchi H."/>
            <person name="Nakajima N."/>
            <person name="Kawachi M."/>
        </authorList>
    </citation>
    <scope>NUCLEOTIDE SEQUENCE [LARGE SCALE GENOMIC DNA]</scope>
    <source>
        <strain evidence="2 3">NIES-35</strain>
    </source>
</reference>
<dbReference type="EMBL" id="BDRX01000001">
    <property type="protein sequence ID" value="GBF87309.1"/>
    <property type="molecule type" value="Genomic_DNA"/>
</dbReference>
<evidence type="ECO:0000313" key="2">
    <source>
        <dbReference type="EMBL" id="GBF87309.1"/>
    </source>
</evidence>
<accession>A0A2V0NK15</accession>